<protein>
    <submittedName>
        <fullName evidence="3">Uncharacterized protein</fullName>
    </submittedName>
</protein>
<feature type="compositionally biased region" description="Gly residues" evidence="1">
    <location>
        <begin position="134"/>
        <end position="143"/>
    </location>
</feature>
<dbReference type="GeneID" id="114484378"/>
<dbReference type="RefSeq" id="XP_028336055.1">
    <property type="nucleotide sequence ID" value="XM_028480254.1"/>
</dbReference>
<feature type="compositionally biased region" description="Basic residues" evidence="1">
    <location>
        <begin position="149"/>
        <end position="158"/>
    </location>
</feature>
<feature type="compositionally biased region" description="Low complexity" evidence="1">
    <location>
        <begin position="187"/>
        <end position="200"/>
    </location>
</feature>
<name>A0A455AHR1_PHYMC</name>
<gene>
    <name evidence="3" type="primary">LOC114484378</name>
</gene>
<feature type="region of interest" description="Disordered" evidence="1">
    <location>
        <begin position="121"/>
        <end position="217"/>
    </location>
</feature>
<dbReference type="AlphaFoldDB" id="A0A455AHR1"/>
<evidence type="ECO:0000313" key="2">
    <source>
        <dbReference type="Proteomes" id="UP000248484"/>
    </source>
</evidence>
<organism evidence="2 3">
    <name type="scientific">Physeter macrocephalus</name>
    <name type="common">Sperm whale</name>
    <name type="synonym">Physeter catodon</name>
    <dbReference type="NCBI Taxonomy" id="9755"/>
    <lineage>
        <taxon>Eukaryota</taxon>
        <taxon>Metazoa</taxon>
        <taxon>Chordata</taxon>
        <taxon>Craniata</taxon>
        <taxon>Vertebrata</taxon>
        <taxon>Euteleostomi</taxon>
        <taxon>Mammalia</taxon>
        <taxon>Eutheria</taxon>
        <taxon>Laurasiatheria</taxon>
        <taxon>Artiodactyla</taxon>
        <taxon>Whippomorpha</taxon>
        <taxon>Cetacea</taxon>
        <taxon>Odontoceti</taxon>
        <taxon>Physeteridae</taxon>
        <taxon>Physeter</taxon>
    </lineage>
</organism>
<reference evidence="3" key="1">
    <citation type="submission" date="2025-08" db="UniProtKB">
        <authorList>
            <consortium name="RefSeq"/>
        </authorList>
    </citation>
    <scope>IDENTIFICATION</scope>
    <source>
        <tissue evidence="3">Muscle</tissue>
    </source>
</reference>
<feature type="compositionally biased region" description="Basic and acidic residues" evidence="1">
    <location>
        <begin position="161"/>
        <end position="184"/>
    </location>
</feature>
<feature type="region of interest" description="Disordered" evidence="1">
    <location>
        <begin position="38"/>
        <end position="63"/>
    </location>
</feature>
<feature type="compositionally biased region" description="Gly residues" evidence="1">
    <location>
        <begin position="208"/>
        <end position="217"/>
    </location>
</feature>
<proteinExistence type="predicted"/>
<accession>A0A455AHR1</accession>
<evidence type="ECO:0000256" key="1">
    <source>
        <dbReference type="SAM" id="MobiDB-lite"/>
    </source>
</evidence>
<dbReference type="InParanoid" id="A0A455AHR1"/>
<sequence>MVTYKIKKSYSCVPGCQPCQDIPLQNSPLKINKLFPRSRQGSAVPATRLHQTGPQKADKHTRDVPASCKEEYPLLQKVVCGSLGSPSRAERLNPSGQDPPFQSCRSRALALQNVARPPGVLNGSRRWWQRRGSGRPGGGGRAAGGNRHAAARRVRVTRGKPGGEKRPTAGRGARDRRLRPDSRARVSRAAGRAAAGGAESVRPRDRAGGGCVGASCS</sequence>
<dbReference type="Proteomes" id="UP000248484">
    <property type="component" value="Chromosome 19"/>
</dbReference>
<evidence type="ECO:0000313" key="3">
    <source>
        <dbReference type="RefSeq" id="XP_028336055.1"/>
    </source>
</evidence>
<keyword evidence="2" id="KW-1185">Reference proteome</keyword>
<dbReference type="KEGG" id="pcad:114484378"/>